<evidence type="ECO:0000259" key="3">
    <source>
        <dbReference type="Pfam" id="PF20209"/>
    </source>
</evidence>
<accession>A0A0D9NIW5</accession>
<keyword evidence="5" id="KW-1185">Reference proteome</keyword>
<dbReference type="Pfam" id="PF14214">
    <property type="entry name" value="Helitron_like_N"/>
    <property type="match status" value="1"/>
</dbReference>
<dbReference type="Pfam" id="PF20209">
    <property type="entry name" value="DUF6570"/>
    <property type="match status" value="1"/>
</dbReference>
<reference evidence="5" key="1">
    <citation type="journal article" date="2014" name="BMC Genomics">
        <title>The genome sequence of the biocontrol fungus Metarhizium anisopliae and comparative genomics of Metarhizium species.</title>
        <authorList>
            <person name="Pattemore J.A."/>
            <person name="Hane J.K."/>
            <person name="Williams A.H."/>
            <person name="Wilson B.A."/>
            <person name="Stodart B.J."/>
            <person name="Ash G.J."/>
        </authorList>
    </citation>
    <scope>NUCLEOTIDE SEQUENCE [LARGE SCALE GENOMIC DNA]</scope>
    <source>
        <strain evidence="5">BRIP 53293</strain>
    </source>
</reference>
<feature type="compositionally biased region" description="Basic and acidic residues" evidence="1">
    <location>
        <begin position="38"/>
        <end position="48"/>
    </location>
</feature>
<name>A0A0D9NIW5_METAN</name>
<organism evidence="4 5">
    <name type="scientific">Metarhizium anisopliae BRIP 53293</name>
    <dbReference type="NCBI Taxonomy" id="1291518"/>
    <lineage>
        <taxon>Eukaryota</taxon>
        <taxon>Fungi</taxon>
        <taxon>Dikarya</taxon>
        <taxon>Ascomycota</taxon>
        <taxon>Pezizomycotina</taxon>
        <taxon>Sordariomycetes</taxon>
        <taxon>Hypocreomycetidae</taxon>
        <taxon>Hypocreales</taxon>
        <taxon>Clavicipitaceae</taxon>
        <taxon>Metarhizium</taxon>
    </lineage>
</organism>
<sequence length="831" mass="95167">MSGNGRPARAAREKGQSVERSSGPTGKVQRQPVNIKFQDWRPATRESRSACGPTKQRVAIVRDDQRKEGCQPERRPTNVEFQEWQSGTRRSGSSSRPTKRKAAIACEKQRKRRYRRRFSTKPGEAEVEIECSRRANKTPTPTVDNDHLRSQAAVRELLRDQEEEFETRLKESEARQWCDRVPQDLILTSVQSFYQDLHSRTALPTDHCRLCQQMTAPDDLRQQPWQGLLRKGSAIRALAEAAGALECRECFHPSPKASTSFCSNCRKAAVEGSVPRACAVNNLAIGCHHRYPQELRDLSPMEERLIALAQPYGWVTKIEISVERKTNGDYRKLKKGHITIFPNNLESLVSNVLPAPIIQHKESLHVCFIGPRQPLPRDLSFLLRVRPANVRRALLWLKGHNPLYGQIEISTQNLEQYADAVDEIPRALLGDMEQYVPNAQDVIQTGHYVPSAERGESDSRDISIGDIMDSLRATDKAATGNDPTGDMEDDIDLEADAEVRIQEEIGEITSSGMMAVDIPPQATAFEKLEHLSRAICIRREIRKGSPWTKGRSRSRANFATHSIFPFLVFNMDLRSKNRQISGARIAKSSFLRLENIMPTLTTSRLRAAEREFMETRTTTDRDIEFLLRELNAFGYRHPLSNESRILMRRKIKSLCLKYGMPSIWFTINPNDLNNPVKLRLAAHRKSSAKQAEEMLEKTRQGFGYHHLSISDPVSSAIFFHREIEAFFKHYVRIREPSVFGKVSKYYATEGEEEYRRKICQYIDDVFCEDIDEESGRRWPRSKSPYACVWDLMSDKERLGLEFEEQANFCAWRCQYHTCGATCVKQQPSEPR</sequence>
<evidence type="ECO:0000313" key="5">
    <source>
        <dbReference type="Proteomes" id="UP000054544"/>
    </source>
</evidence>
<feature type="domain" description="Helitron helicase-like" evidence="2">
    <location>
        <begin position="557"/>
        <end position="748"/>
    </location>
</feature>
<feature type="region of interest" description="Disordered" evidence="1">
    <location>
        <begin position="1"/>
        <end position="103"/>
    </location>
</feature>
<dbReference type="InterPro" id="IPR046700">
    <property type="entry name" value="DUF6570"/>
</dbReference>
<dbReference type="InterPro" id="IPR025476">
    <property type="entry name" value="Helitron_helicase-like"/>
</dbReference>
<feature type="domain" description="DUF6570" evidence="3">
    <location>
        <begin position="272"/>
        <end position="415"/>
    </location>
</feature>
<dbReference type="AlphaFoldDB" id="A0A0D9NIW5"/>
<protein>
    <submittedName>
        <fullName evidence="4">Uncharacterized protein</fullName>
    </submittedName>
</protein>
<feature type="compositionally biased region" description="Basic and acidic residues" evidence="1">
    <location>
        <begin position="60"/>
        <end position="77"/>
    </location>
</feature>
<dbReference type="EMBL" id="KE384791">
    <property type="protein sequence ID" value="KJK73653.1"/>
    <property type="molecule type" value="Genomic_DNA"/>
</dbReference>
<evidence type="ECO:0000259" key="2">
    <source>
        <dbReference type="Pfam" id="PF14214"/>
    </source>
</evidence>
<dbReference type="Proteomes" id="UP000054544">
    <property type="component" value="Unassembled WGS sequence"/>
</dbReference>
<evidence type="ECO:0000256" key="1">
    <source>
        <dbReference type="SAM" id="MobiDB-lite"/>
    </source>
</evidence>
<feature type="compositionally biased region" description="Low complexity" evidence="1">
    <location>
        <begin position="86"/>
        <end position="96"/>
    </location>
</feature>
<evidence type="ECO:0000313" key="4">
    <source>
        <dbReference type="EMBL" id="KJK73653.1"/>
    </source>
</evidence>
<proteinExistence type="predicted"/>
<dbReference type="STRING" id="1291518.A0A0D9NIW5"/>
<gene>
    <name evidence="4" type="ORF">H634G_11069</name>
</gene>